<gene>
    <name evidence="1" type="ORF">SDRG_09296</name>
</gene>
<reference evidence="1 2" key="1">
    <citation type="submission" date="2012-04" db="EMBL/GenBank/DDBJ databases">
        <title>The Genome Sequence of Saprolegnia declina VS20.</title>
        <authorList>
            <consortium name="The Broad Institute Genome Sequencing Platform"/>
            <person name="Russ C."/>
            <person name="Nusbaum C."/>
            <person name="Tyler B."/>
            <person name="van West P."/>
            <person name="Dieguez-Uribeondo J."/>
            <person name="de Bruijn I."/>
            <person name="Tripathy S."/>
            <person name="Jiang R."/>
            <person name="Young S.K."/>
            <person name="Zeng Q."/>
            <person name="Gargeya S."/>
            <person name="Fitzgerald M."/>
            <person name="Haas B."/>
            <person name="Abouelleil A."/>
            <person name="Alvarado L."/>
            <person name="Arachchi H.M."/>
            <person name="Berlin A."/>
            <person name="Chapman S.B."/>
            <person name="Goldberg J."/>
            <person name="Griggs A."/>
            <person name="Gujja S."/>
            <person name="Hansen M."/>
            <person name="Howarth C."/>
            <person name="Imamovic A."/>
            <person name="Larimer J."/>
            <person name="McCowen C."/>
            <person name="Montmayeur A."/>
            <person name="Murphy C."/>
            <person name="Neiman D."/>
            <person name="Pearson M."/>
            <person name="Priest M."/>
            <person name="Roberts A."/>
            <person name="Saif S."/>
            <person name="Shea T."/>
            <person name="Sisk P."/>
            <person name="Sykes S."/>
            <person name="Wortman J."/>
            <person name="Nusbaum C."/>
            <person name="Birren B."/>
        </authorList>
    </citation>
    <scope>NUCLEOTIDE SEQUENCE [LARGE SCALE GENOMIC DNA]</scope>
    <source>
        <strain evidence="1 2">VS20</strain>
    </source>
</reference>
<dbReference type="EMBL" id="JH767160">
    <property type="protein sequence ID" value="EQC33318.1"/>
    <property type="molecule type" value="Genomic_DNA"/>
</dbReference>
<dbReference type="AlphaFoldDB" id="T0RLV3"/>
<dbReference type="VEuPathDB" id="FungiDB:SDRG_09296"/>
<protein>
    <submittedName>
        <fullName evidence="1">Uncharacterized protein</fullName>
    </submittedName>
</protein>
<sequence>MTALPAPTLVCYRVAHSWALRVKWPADDAPFDSIAIDVTGCFSRPPVDGAWKADDIVLETHWIEDLERHRSGPWYVVELPLSLSPSYRRPLVGYVVQLRALSLTGPCSQFLRRIEMPADTTKDVVLAARRTGLRTLLELVQHYALDANVASRSASAIVYLLRQSGDDNDVSSDDEAASRPSTELHDYDLVLDTWQVLLRRMESFPEHVDLQRWGICAGRALYVRLLSIVPDATASLQGTFVGFVTALIKAVDRYDGHHGLVTSSCDVLAELFEHQRNVLVSVVGDRSGIEAIVGTMRLNRENLEVCRAGAQVLILCCFVDVTLQHAAKQEGLLPLCQTTLANAVLEENTPVFDLVTCLELMMQNCGLLSSANATLSRMTYPDGAVATIVCTDAVANRVGGKRREVAAMTITRFFRHIVSLQRMGSGPMSLLAVLHAVVARDEVNEFVPNDRK</sequence>
<proteinExistence type="predicted"/>
<evidence type="ECO:0000313" key="1">
    <source>
        <dbReference type="EMBL" id="EQC33318.1"/>
    </source>
</evidence>
<keyword evidence="2" id="KW-1185">Reference proteome</keyword>
<dbReference type="OrthoDB" id="68964at2759"/>
<organism evidence="1 2">
    <name type="scientific">Saprolegnia diclina (strain VS20)</name>
    <dbReference type="NCBI Taxonomy" id="1156394"/>
    <lineage>
        <taxon>Eukaryota</taxon>
        <taxon>Sar</taxon>
        <taxon>Stramenopiles</taxon>
        <taxon>Oomycota</taxon>
        <taxon>Saprolegniomycetes</taxon>
        <taxon>Saprolegniales</taxon>
        <taxon>Saprolegniaceae</taxon>
        <taxon>Saprolegnia</taxon>
    </lineage>
</organism>
<dbReference type="Proteomes" id="UP000030762">
    <property type="component" value="Unassembled WGS sequence"/>
</dbReference>
<evidence type="ECO:0000313" key="2">
    <source>
        <dbReference type="Proteomes" id="UP000030762"/>
    </source>
</evidence>
<dbReference type="OMA" id="GPCSQFL"/>
<dbReference type="GeneID" id="19950023"/>
<name>T0RLV3_SAPDV</name>
<dbReference type="InParanoid" id="T0RLV3"/>
<dbReference type="RefSeq" id="XP_008613441.1">
    <property type="nucleotide sequence ID" value="XM_008615219.1"/>
</dbReference>
<accession>T0RLV3</accession>